<evidence type="ECO:0000313" key="1">
    <source>
        <dbReference type="EMBL" id="ETN69326.1"/>
    </source>
</evidence>
<dbReference type="EMBL" id="KI669128">
    <property type="protein sequence ID" value="ETN69326.1"/>
    <property type="molecule type" value="Genomic_DNA"/>
</dbReference>
<sequence>MRLAVKWAAGEMGDTEADGVVRNLSTLEYHGDVLEEKASLFLKDFKHFFRKRIVSDDVIKRGNYALMIPTLWSKTPLTLKEAKHSYINELMPRTMRQEILKVRDYNFDCSCEGCLDEERNERMEGWYCEQCEDGWLPPREDSTCSMCGWRITLDHYEVCRLAEETAKSGNKVLLGDEYKREAKLKMAYTMMPIFEGALYIFNVLRIPSLRTLYGNAVTEKNSNTIRLVHPKIAGYSMKERDLLWWLVVM</sequence>
<dbReference type="Proteomes" id="UP000053676">
    <property type="component" value="Unassembled WGS sequence"/>
</dbReference>
<name>W2SKG4_NECAM</name>
<organism evidence="1 2">
    <name type="scientific">Necator americanus</name>
    <name type="common">Human hookworm</name>
    <dbReference type="NCBI Taxonomy" id="51031"/>
    <lineage>
        <taxon>Eukaryota</taxon>
        <taxon>Metazoa</taxon>
        <taxon>Ecdysozoa</taxon>
        <taxon>Nematoda</taxon>
        <taxon>Chromadorea</taxon>
        <taxon>Rhabditida</taxon>
        <taxon>Rhabditina</taxon>
        <taxon>Rhabditomorpha</taxon>
        <taxon>Strongyloidea</taxon>
        <taxon>Ancylostomatidae</taxon>
        <taxon>Bunostominae</taxon>
        <taxon>Necator</taxon>
    </lineage>
</organism>
<keyword evidence="2" id="KW-1185">Reference proteome</keyword>
<gene>
    <name evidence="1" type="ORF">NECAME_05309</name>
</gene>
<proteinExistence type="predicted"/>
<dbReference type="AlphaFoldDB" id="W2SKG4"/>
<accession>W2SKG4</accession>
<dbReference type="STRING" id="51031.W2SKG4"/>
<dbReference type="InterPro" id="IPR011990">
    <property type="entry name" value="TPR-like_helical_dom_sf"/>
</dbReference>
<protein>
    <submittedName>
        <fullName evidence="1">Uncharacterized protein</fullName>
    </submittedName>
</protein>
<dbReference type="Gene3D" id="1.25.40.10">
    <property type="entry name" value="Tetratricopeptide repeat domain"/>
    <property type="match status" value="1"/>
</dbReference>
<dbReference type="OrthoDB" id="265717at2759"/>
<dbReference type="KEGG" id="nai:NECAME_05309"/>
<reference evidence="2" key="1">
    <citation type="journal article" date="2014" name="Nat. Genet.">
        <title>Genome of the human hookworm Necator americanus.</title>
        <authorList>
            <person name="Tang Y.T."/>
            <person name="Gao X."/>
            <person name="Rosa B.A."/>
            <person name="Abubucker S."/>
            <person name="Hallsworth-Pepin K."/>
            <person name="Martin J."/>
            <person name="Tyagi R."/>
            <person name="Heizer E."/>
            <person name="Zhang X."/>
            <person name="Bhonagiri-Palsikar V."/>
            <person name="Minx P."/>
            <person name="Warren W.C."/>
            <person name="Wang Q."/>
            <person name="Zhan B."/>
            <person name="Hotez P.J."/>
            <person name="Sternberg P.W."/>
            <person name="Dougall A."/>
            <person name="Gaze S.T."/>
            <person name="Mulvenna J."/>
            <person name="Sotillo J."/>
            <person name="Ranganathan S."/>
            <person name="Rabelo E.M."/>
            <person name="Wilson R.K."/>
            <person name="Felgner P.L."/>
            <person name="Bethony J."/>
            <person name="Hawdon J.M."/>
            <person name="Gasser R.B."/>
            <person name="Loukas A."/>
            <person name="Mitreva M."/>
        </authorList>
    </citation>
    <scope>NUCLEOTIDE SEQUENCE [LARGE SCALE GENOMIC DNA]</scope>
</reference>
<evidence type="ECO:0000313" key="2">
    <source>
        <dbReference type="Proteomes" id="UP000053676"/>
    </source>
</evidence>